<comment type="caution">
    <text evidence="1">The sequence shown here is derived from an EMBL/GenBank/DDBJ whole genome shotgun (WGS) entry which is preliminary data.</text>
</comment>
<keyword evidence="2" id="KW-1185">Reference proteome</keyword>
<organism evidence="1 2">
    <name type="scientific">Citrus unshiu</name>
    <name type="common">Satsuma mandarin</name>
    <name type="synonym">Citrus nobilis var. unshiu</name>
    <dbReference type="NCBI Taxonomy" id="55188"/>
    <lineage>
        <taxon>Eukaryota</taxon>
        <taxon>Viridiplantae</taxon>
        <taxon>Streptophyta</taxon>
        <taxon>Embryophyta</taxon>
        <taxon>Tracheophyta</taxon>
        <taxon>Spermatophyta</taxon>
        <taxon>Magnoliopsida</taxon>
        <taxon>eudicotyledons</taxon>
        <taxon>Gunneridae</taxon>
        <taxon>Pentapetalae</taxon>
        <taxon>rosids</taxon>
        <taxon>malvids</taxon>
        <taxon>Sapindales</taxon>
        <taxon>Rutaceae</taxon>
        <taxon>Aurantioideae</taxon>
        <taxon>Citrus</taxon>
    </lineage>
</organism>
<reference evidence="1 2" key="1">
    <citation type="journal article" date="2017" name="Front. Genet.">
        <title>Draft sequencing of the heterozygous diploid genome of Satsuma (Citrus unshiu Marc.) using a hybrid assembly approach.</title>
        <authorList>
            <person name="Shimizu T."/>
            <person name="Tanizawa Y."/>
            <person name="Mochizuki T."/>
            <person name="Nagasaki H."/>
            <person name="Yoshioka T."/>
            <person name="Toyoda A."/>
            <person name="Fujiyama A."/>
            <person name="Kaminuma E."/>
            <person name="Nakamura Y."/>
        </authorList>
    </citation>
    <scope>NUCLEOTIDE SEQUENCE [LARGE SCALE GENOMIC DNA]</scope>
    <source>
        <strain evidence="2">cv. Miyagawa wase</strain>
    </source>
</reference>
<gene>
    <name evidence="1" type="ORF">CUMW_255210</name>
</gene>
<name>A0A2H5QRL6_CITUN</name>
<dbReference type="Proteomes" id="UP000236630">
    <property type="component" value="Unassembled WGS sequence"/>
</dbReference>
<evidence type="ECO:0000313" key="2">
    <source>
        <dbReference type="Proteomes" id="UP000236630"/>
    </source>
</evidence>
<dbReference type="EMBL" id="BDQV01000680">
    <property type="protein sequence ID" value="GAY67266.1"/>
    <property type="molecule type" value="Genomic_DNA"/>
</dbReference>
<dbReference type="AlphaFoldDB" id="A0A2H5QRL6"/>
<evidence type="ECO:0000313" key="1">
    <source>
        <dbReference type="EMBL" id="GAY67266.1"/>
    </source>
</evidence>
<proteinExistence type="predicted"/>
<sequence>MPLYSRGGFFSELKLFALGRINSLANLHPKPLNAIPLKTQLKLFLMSSGTFLQSSYIIGTLSRTITPM</sequence>
<accession>A0A2H5QRL6</accession>
<protein>
    <submittedName>
        <fullName evidence="1">Uncharacterized protein</fullName>
    </submittedName>
</protein>